<organism evidence="2 3">
    <name type="scientific">Gimibacter soli</name>
    <dbReference type="NCBI Taxonomy" id="3024400"/>
    <lineage>
        <taxon>Bacteria</taxon>
        <taxon>Pseudomonadati</taxon>
        <taxon>Pseudomonadota</taxon>
        <taxon>Alphaproteobacteria</taxon>
        <taxon>Kordiimonadales</taxon>
        <taxon>Temperatibacteraceae</taxon>
        <taxon>Gimibacter</taxon>
    </lineage>
</organism>
<dbReference type="Pfam" id="PF04230">
    <property type="entry name" value="PS_pyruv_trans"/>
    <property type="match status" value="1"/>
</dbReference>
<dbReference type="KEGG" id="gso:PH603_07855"/>
<name>A0AAE9XWD6_9PROT</name>
<dbReference type="InterPro" id="IPR007345">
    <property type="entry name" value="Polysacch_pyruvyl_Trfase"/>
</dbReference>
<evidence type="ECO:0000313" key="3">
    <source>
        <dbReference type="Proteomes" id="UP001217500"/>
    </source>
</evidence>
<evidence type="ECO:0000313" key="2">
    <source>
        <dbReference type="EMBL" id="WCL55668.1"/>
    </source>
</evidence>
<gene>
    <name evidence="2" type="ORF">PH603_07855</name>
</gene>
<keyword evidence="2" id="KW-0808">Transferase</keyword>
<dbReference type="RefSeq" id="WP_289505525.1">
    <property type="nucleotide sequence ID" value="NZ_CP116805.1"/>
</dbReference>
<reference evidence="2" key="1">
    <citation type="submission" date="2023-01" db="EMBL/GenBank/DDBJ databases">
        <title>The genome sequence of Kordiimonadaceae bacterium 6D33.</title>
        <authorList>
            <person name="Liu Y."/>
        </authorList>
    </citation>
    <scope>NUCLEOTIDE SEQUENCE</scope>
    <source>
        <strain evidence="2">6D33</strain>
    </source>
</reference>
<dbReference type="AlphaFoldDB" id="A0AAE9XWD6"/>
<proteinExistence type="predicted"/>
<dbReference type="GO" id="GO:0016740">
    <property type="term" value="F:transferase activity"/>
    <property type="evidence" value="ECO:0007669"/>
    <property type="project" value="UniProtKB-KW"/>
</dbReference>
<dbReference type="Proteomes" id="UP001217500">
    <property type="component" value="Chromosome"/>
</dbReference>
<evidence type="ECO:0000259" key="1">
    <source>
        <dbReference type="Pfam" id="PF04230"/>
    </source>
</evidence>
<keyword evidence="3" id="KW-1185">Reference proteome</keyword>
<sequence length="377" mass="43263">MRYLVVGCRWFLDDMDTASMSFDDLMLHSGKNSGNLFIGEALRHHIRRFAPEGSTIDHIRLGLIKETDPAEIAKNYDQIILAGSNMLKATVNFGFLAKFVRETGLPFSIVGAGAQAQHEDEKLTVHEGTLRLFRVAKRSGGISGVRGEYTAKVLRENGIENVEVIGCPTMYLNAGNPDFKVRQPNREQMEKVIISYKLDRKGYDNNDLLQQVQRQMFQDQLARGFHQIVQTNQRDGREAYEKAFSGENQALMRRYFDLPAEQLEALRDTGLNRTHLFFTWKEWRGFFDDADFTFGMRFHGNVMSIMAGVPTLWITHDTRTEELCRTAGFPYVTLDDLGRKGYSFDHMLDLADMSDFNAGYKARCDRFDDFFQRLLIV</sequence>
<protein>
    <submittedName>
        <fullName evidence="2">Polysaccharide pyruvyl transferase family protein</fullName>
    </submittedName>
</protein>
<feature type="domain" description="Polysaccharide pyruvyl transferase" evidence="1">
    <location>
        <begin position="32"/>
        <end position="317"/>
    </location>
</feature>
<dbReference type="EMBL" id="CP116805">
    <property type="protein sequence ID" value="WCL55668.1"/>
    <property type="molecule type" value="Genomic_DNA"/>
</dbReference>
<accession>A0AAE9XWD6</accession>